<dbReference type="Pfam" id="PF00059">
    <property type="entry name" value="Lectin_C"/>
    <property type="match status" value="1"/>
</dbReference>
<dbReference type="Pfam" id="PF07714">
    <property type="entry name" value="PK_Tyr_Ser-Thr"/>
    <property type="match status" value="1"/>
</dbReference>
<dbReference type="SUPFAM" id="SSF56112">
    <property type="entry name" value="Protein kinase-like (PK-like)"/>
    <property type="match status" value="1"/>
</dbReference>
<dbReference type="InterPro" id="IPR020058">
    <property type="entry name" value="Glu/Gln-tRNA-synth_Ib_cat-dom"/>
</dbReference>
<dbReference type="GO" id="GO:0050561">
    <property type="term" value="F:glutamate-tRNA(Gln) ligase activity"/>
    <property type="evidence" value="ECO:0007669"/>
    <property type="project" value="UniProtKB-EC"/>
</dbReference>
<evidence type="ECO:0000256" key="13">
    <source>
        <dbReference type="ARBA" id="ARBA00044313"/>
    </source>
</evidence>
<dbReference type="InterPro" id="IPR014729">
    <property type="entry name" value="Rossmann-like_a/b/a_fold"/>
</dbReference>
<evidence type="ECO:0000256" key="7">
    <source>
        <dbReference type="ARBA" id="ARBA00022917"/>
    </source>
</evidence>
<dbReference type="GO" id="GO:0005524">
    <property type="term" value="F:ATP binding"/>
    <property type="evidence" value="ECO:0007669"/>
    <property type="project" value="UniProtKB-UniRule"/>
</dbReference>
<dbReference type="NCBIfam" id="TIGR00464">
    <property type="entry name" value="gltX_bact"/>
    <property type="match status" value="1"/>
</dbReference>
<accession>A0A914W049</accession>
<comment type="catalytic activity">
    <reaction evidence="14">
        <text>tRNA(Glu) + L-glutamate + ATP = L-glutamyl-tRNA(Glu) + AMP + diphosphate</text>
        <dbReference type="Rhea" id="RHEA:23540"/>
        <dbReference type="Rhea" id="RHEA-COMP:9663"/>
        <dbReference type="Rhea" id="RHEA-COMP:9680"/>
        <dbReference type="ChEBI" id="CHEBI:29985"/>
        <dbReference type="ChEBI" id="CHEBI:30616"/>
        <dbReference type="ChEBI" id="CHEBI:33019"/>
        <dbReference type="ChEBI" id="CHEBI:78442"/>
        <dbReference type="ChEBI" id="CHEBI:78520"/>
        <dbReference type="ChEBI" id="CHEBI:456215"/>
        <dbReference type="EC" id="6.1.1.17"/>
    </reaction>
    <physiologicalReaction direction="left-to-right" evidence="14">
        <dbReference type="Rhea" id="RHEA:23541"/>
    </physiologicalReaction>
</comment>
<dbReference type="InterPro" id="IPR016187">
    <property type="entry name" value="CTDL_fold"/>
</dbReference>
<dbReference type="InterPro" id="IPR004527">
    <property type="entry name" value="Glu-tRNA-ligase_bac/mito"/>
</dbReference>
<dbReference type="CDD" id="cd00808">
    <property type="entry name" value="GluRS_core"/>
    <property type="match status" value="1"/>
</dbReference>
<dbReference type="SUPFAM" id="SSF56436">
    <property type="entry name" value="C-type lectin-like"/>
    <property type="match status" value="1"/>
</dbReference>
<dbReference type="Gene3D" id="3.40.50.620">
    <property type="entry name" value="HUPs"/>
    <property type="match status" value="1"/>
</dbReference>
<name>A0A914W049_9BILA</name>
<dbReference type="PANTHER" id="PTHR43311:SF2">
    <property type="entry name" value="GLUTAMATE--TRNA LIGASE, MITOCHONDRIAL-RELATED"/>
    <property type="match status" value="1"/>
</dbReference>
<dbReference type="Gene3D" id="1.10.533.10">
    <property type="entry name" value="Death Domain, Fas"/>
    <property type="match status" value="1"/>
</dbReference>
<dbReference type="PROSITE" id="PS50011">
    <property type="entry name" value="PROTEIN_KINASE_DOM"/>
    <property type="match status" value="1"/>
</dbReference>
<dbReference type="InterPro" id="IPR011029">
    <property type="entry name" value="DEATH-like_dom_sf"/>
</dbReference>
<keyword evidence="7" id="KW-0648">Protein biosynthesis</keyword>
<dbReference type="InterPro" id="IPR000924">
    <property type="entry name" value="Glu/Gln-tRNA-synth"/>
</dbReference>
<comment type="catalytic activity">
    <reaction evidence="15">
        <text>tRNA(Glx) + L-glutamate + ATP = L-glutamyl-tRNA(Glx) + AMP + diphosphate</text>
        <dbReference type="Rhea" id="RHEA:18397"/>
        <dbReference type="Rhea" id="RHEA-COMP:9713"/>
        <dbReference type="Rhea" id="RHEA-COMP:9716"/>
        <dbReference type="ChEBI" id="CHEBI:29985"/>
        <dbReference type="ChEBI" id="CHEBI:30616"/>
        <dbReference type="ChEBI" id="CHEBI:33019"/>
        <dbReference type="ChEBI" id="CHEBI:78442"/>
        <dbReference type="ChEBI" id="CHEBI:78520"/>
        <dbReference type="ChEBI" id="CHEBI:456215"/>
        <dbReference type="EC" id="6.1.1.24"/>
    </reaction>
    <physiologicalReaction direction="left-to-right" evidence="15">
        <dbReference type="Rhea" id="RHEA:18398"/>
    </physiologicalReaction>
</comment>
<feature type="compositionally biased region" description="Basic residues" evidence="18">
    <location>
        <begin position="661"/>
        <end position="672"/>
    </location>
</feature>
<evidence type="ECO:0000259" key="20">
    <source>
        <dbReference type="PROSITE" id="PS50041"/>
    </source>
</evidence>
<evidence type="ECO:0000256" key="1">
    <source>
        <dbReference type="ARBA" id="ARBA00004173"/>
    </source>
</evidence>
<dbReference type="SUPFAM" id="SSF48163">
    <property type="entry name" value="An anticodon-binding domain of class I aminoacyl-tRNA synthetases"/>
    <property type="match status" value="1"/>
</dbReference>
<reference evidence="24" key="1">
    <citation type="submission" date="2022-11" db="UniProtKB">
        <authorList>
            <consortium name="WormBaseParasite"/>
        </authorList>
    </citation>
    <scope>IDENTIFICATION</scope>
</reference>
<dbReference type="Proteomes" id="UP000887566">
    <property type="component" value="Unplaced"/>
</dbReference>
<feature type="compositionally biased region" description="Low complexity" evidence="18">
    <location>
        <begin position="673"/>
        <end position="714"/>
    </location>
</feature>
<feature type="compositionally biased region" description="Polar residues" evidence="18">
    <location>
        <begin position="1029"/>
        <end position="1045"/>
    </location>
</feature>
<feature type="region of interest" description="Disordered" evidence="18">
    <location>
        <begin position="1027"/>
        <end position="1049"/>
    </location>
</feature>
<evidence type="ECO:0000256" key="11">
    <source>
        <dbReference type="ARBA" id="ARBA00044142"/>
    </source>
</evidence>
<dbReference type="InterPro" id="IPR008925">
    <property type="entry name" value="aa_tRNA-synth_I_cd-bd_sf"/>
</dbReference>
<dbReference type="PROSITE" id="PS50209">
    <property type="entry name" value="CARD"/>
    <property type="match status" value="1"/>
</dbReference>
<sequence length="1549" mass="175844">MRLKPSNFFGLSCVVRHSSSHVRVRFAPSPTGAMHLGSLRTALYNYLFARAHKGAFLLRVEDTDRNRLVDGAVGSFERTLNYYGLKRDEGPSEGGSYGPYYQSQRLNHYQEKCEQLVEEGKAYHCFCSEERLDLIRKEATRRRETPKYDNRCRTLDASDVKRRRENGEASVVRFKAMENFKEFTDEIYGVCQHDLATEEGDFIIMKTDGFPTYHFANIVDDHLMAISHVLRGSEWMASTVKHVQLYSACGWTPPKFIHLPLLMGAGNKKLSKRQKDAYIDFYKDAGYLPLAVLNYLVRNGSGLRDFDDKRLYSLDEMVERFDEKLIGKRALTMDEKVLEKYGRLSFRSADVDTLLVPLVKAQVKHDIPHPAEHALDDDYIRKVILFLRTNEEHFCSLAPLTNGAFTFFWTAPSNTQKILQLMPDAKAKDLLDCSIALLKKSNGEYVESDWKAVAKNCGVSSPVLFKIVRLSLIDQLTGPPVRELFDFFGWSASAVIPHKCYYVGVHKKIWFDAEAYCINEEHNAYLTTIGSAFEKYNIDATVSSTSNVSVCDQFWIGANSLEQPGNFSWVDGSPWGYTNWAPGQPNITQQCVSSAALTTGQWNTQSCEAKNCFICEMNTSISSSTTTKHPTTMHNTTMHTTTMHTTTMHTTTMHNTTQHTTTKHPTTKHTTTKHPTTTHPNTTHPTTTSTRTSVSHSTTTSVTPSTTTSLSPSTTTSAARIMTDCKDWFDHGALTDGIYSINPTGNRSFNVFCDMTTDYGGWTVFQRRVDGNLMFFYKYWSEYRVGFNNGLDKNLWLGNDNIYVLTNKDSNVELRIDIWGDRKPGSSNPNGHWWEKRTNFIIEDEAHYYSLRVSSSFTGNAEVPGQSMSWSTATNFVTIDSSHGTSNFCNEKQIGGWWANTLGGCAYSSLNGKYVPDYWGSPYGFFWHNGDDWINPTQSCLTYLCDNLASLEVVNRLEGNKILTRNDAHTIFAKETPYIRNNQLIEFVWQRGPEAFRCFMKSLTETGQEGIFDTLIEKRKAIIERKNQSSKAPNINGASSSSTRNDPVLAKGASKNSLTITSHRHERQTTTKSDDNCNQLWCIKKYGWKKTLICSISTLTVLSVAVVVIVLSPWHNLATTTSTIASTNMTDCQDWFDHGTRTDGIYPINPDDSNVELRIDFLGDRNPGSSNPNGSWWEKRTNFNIGDEAHNYSLHVSPSFTGNAEVAEQSFHFPDGTYFMTLNSTNGTSAWCLEHEYGRWWTNVCGCAYSGLNGKYVPPMGYWGSMYGIYWLLVPTTMNREEEKNRKSMKDDNHSAYSVYEIDSTFVELDEEPLGSGNFGCVYRGRLKTDPRSEINTLVAVKMLKMQNADKETDPSEMDENWASFYEQRRAENIVTTSDLLSFAYQIASGMEFLHSKEVVHRDLALRNIFLTFDYLVKIGDFGLSRRTINGLYQKCQNPQLPVKWTAPEVFINSTIPIESDLYTLGILLWELFTLGGTPHEQFIFIQEVEEEELNVVVKKGKRMNKPSFAPKEIYELIKALCNFDPNLRPPLKQCKRNIDKYLEEACPP</sequence>
<dbReference type="CDD" id="cd00037">
    <property type="entry name" value="CLECT"/>
    <property type="match status" value="1"/>
</dbReference>
<feature type="binding site" evidence="17">
    <location>
        <position position="1342"/>
    </location>
    <ligand>
        <name>ATP</name>
        <dbReference type="ChEBI" id="CHEBI:30616"/>
    </ligand>
</feature>
<evidence type="ECO:0000256" key="3">
    <source>
        <dbReference type="ARBA" id="ARBA00012835"/>
    </source>
</evidence>
<dbReference type="SUPFAM" id="SSF47986">
    <property type="entry name" value="DEATH domain"/>
    <property type="match status" value="1"/>
</dbReference>
<dbReference type="WBParaSite" id="PSAMB.scaffold283size59227.g4371.t1">
    <property type="protein sequence ID" value="PSAMB.scaffold283size59227.g4371.t1"/>
    <property type="gene ID" value="PSAMB.scaffold283size59227.g4371"/>
</dbReference>
<evidence type="ECO:0000256" key="14">
    <source>
        <dbReference type="ARBA" id="ARBA00047366"/>
    </source>
</evidence>
<dbReference type="InterPro" id="IPR011009">
    <property type="entry name" value="Kinase-like_dom_sf"/>
</dbReference>
<evidence type="ECO:0000313" key="23">
    <source>
        <dbReference type="Proteomes" id="UP000887566"/>
    </source>
</evidence>
<dbReference type="PRINTS" id="PR00987">
    <property type="entry name" value="TRNASYNTHGLU"/>
</dbReference>
<dbReference type="GO" id="GO:0000049">
    <property type="term" value="F:tRNA binding"/>
    <property type="evidence" value="ECO:0007669"/>
    <property type="project" value="InterPro"/>
</dbReference>
<dbReference type="InterPro" id="IPR001315">
    <property type="entry name" value="CARD"/>
</dbReference>
<dbReference type="Gene3D" id="3.10.100.10">
    <property type="entry name" value="Mannose-Binding Protein A, subunit A"/>
    <property type="match status" value="1"/>
</dbReference>
<dbReference type="InterPro" id="IPR016186">
    <property type="entry name" value="C-type_lectin-like/link_sf"/>
</dbReference>
<dbReference type="SUPFAM" id="SSF52374">
    <property type="entry name" value="Nucleotidylyl transferase"/>
    <property type="match status" value="1"/>
</dbReference>
<dbReference type="Gene3D" id="3.90.215.10">
    <property type="entry name" value="Gamma Fibrinogen, chain A, domain 1"/>
    <property type="match status" value="2"/>
</dbReference>
<feature type="domain" description="Fibrinogen C-terminal" evidence="22">
    <location>
        <begin position="716"/>
        <end position="929"/>
    </location>
</feature>
<evidence type="ECO:0000313" key="24">
    <source>
        <dbReference type="WBParaSite" id="PSAMB.scaffold283size59227.g4371.t1"/>
    </source>
</evidence>
<dbReference type="PROSITE" id="PS51406">
    <property type="entry name" value="FIBRINOGEN_C_2"/>
    <property type="match status" value="1"/>
</dbReference>
<organism evidence="23 24">
    <name type="scientific">Plectus sambesii</name>
    <dbReference type="NCBI Taxonomy" id="2011161"/>
    <lineage>
        <taxon>Eukaryota</taxon>
        <taxon>Metazoa</taxon>
        <taxon>Ecdysozoa</taxon>
        <taxon>Nematoda</taxon>
        <taxon>Chromadorea</taxon>
        <taxon>Plectida</taxon>
        <taxon>Plectina</taxon>
        <taxon>Plectoidea</taxon>
        <taxon>Plectidae</taxon>
        <taxon>Plectus</taxon>
    </lineage>
</organism>
<evidence type="ECO:0000259" key="21">
    <source>
        <dbReference type="PROSITE" id="PS50209"/>
    </source>
</evidence>
<evidence type="ECO:0000256" key="17">
    <source>
        <dbReference type="PROSITE-ProRule" id="PRU10141"/>
    </source>
</evidence>
<dbReference type="EC" id="6.1.1.17" evidence="3"/>
<evidence type="ECO:0000256" key="9">
    <source>
        <dbReference type="ARBA" id="ARBA00030865"/>
    </source>
</evidence>
<dbReference type="InterPro" id="IPR036056">
    <property type="entry name" value="Fibrinogen-like_C"/>
</dbReference>
<dbReference type="SMART" id="SM00034">
    <property type="entry name" value="CLECT"/>
    <property type="match status" value="1"/>
</dbReference>
<dbReference type="InterPro" id="IPR001245">
    <property type="entry name" value="Ser-Thr/Tyr_kinase_cat_dom"/>
</dbReference>
<dbReference type="InterPro" id="IPR049940">
    <property type="entry name" value="GluQ/Sye"/>
</dbReference>
<dbReference type="PRINTS" id="PR00109">
    <property type="entry name" value="TYRKINASE"/>
</dbReference>
<dbReference type="SUPFAM" id="SSF56496">
    <property type="entry name" value="Fibrinogen C-terminal domain-like"/>
    <property type="match status" value="2"/>
</dbReference>
<dbReference type="InterPro" id="IPR033910">
    <property type="entry name" value="GluRS_core"/>
</dbReference>
<evidence type="ECO:0000259" key="19">
    <source>
        <dbReference type="PROSITE" id="PS50011"/>
    </source>
</evidence>
<dbReference type="Pfam" id="PF00749">
    <property type="entry name" value="tRNA-synt_1c"/>
    <property type="match status" value="1"/>
</dbReference>
<evidence type="ECO:0000256" key="10">
    <source>
        <dbReference type="ARBA" id="ARBA00044054"/>
    </source>
</evidence>
<protein>
    <recommendedName>
        <fullName evidence="11">Nondiscriminating glutamyl-tRNA synthetase EARS2, mitochondrial</fullName>
        <ecNumber evidence="3">6.1.1.17</ecNumber>
        <ecNumber evidence="10">6.1.1.24</ecNumber>
    </recommendedName>
    <alternativeName>
        <fullName evidence="13">Glutamate--tRNA(Gln) ligase EARS2, mitochondrial</fullName>
    </alternativeName>
    <alternativeName>
        <fullName evidence="9">Glutamyl-tRNA synthetase</fullName>
    </alternativeName>
    <alternativeName>
        <fullName evidence="12">Mitochondrial glutamyl-tRNA synthetase</fullName>
    </alternativeName>
</protein>
<comment type="similarity">
    <text evidence="2">Belongs to the class-I aminoacyl-tRNA synthetase family. Glutamate--tRNA ligase type 1 subfamily.</text>
</comment>
<feature type="domain" description="C-type lectin" evidence="20">
    <location>
        <begin position="496"/>
        <end position="616"/>
    </location>
</feature>
<dbReference type="InterPro" id="IPR008266">
    <property type="entry name" value="Tyr_kinase_AS"/>
</dbReference>
<dbReference type="NCBIfam" id="NF040941">
    <property type="entry name" value="GGGWT_bact"/>
    <property type="match status" value="1"/>
</dbReference>
<dbReference type="InterPro" id="IPR014716">
    <property type="entry name" value="Fibrinogen_a/b/g_C_1"/>
</dbReference>
<dbReference type="Pfam" id="PF00619">
    <property type="entry name" value="CARD"/>
    <property type="match status" value="1"/>
</dbReference>
<evidence type="ECO:0000259" key="22">
    <source>
        <dbReference type="PROSITE" id="PS51406"/>
    </source>
</evidence>
<dbReference type="GO" id="GO:0008270">
    <property type="term" value="F:zinc ion binding"/>
    <property type="evidence" value="ECO:0007669"/>
    <property type="project" value="InterPro"/>
</dbReference>
<dbReference type="Gene3D" id="1.10.510.10">
    <property type="entry name" value="Transferase(Phosphotransferase) domain 1"/>
    <property type="match status" value="1"/>
</dbReference>
<dbReference type="Gene3D" id="3.30.200.20">
    <property type="entry name" value="Phosphorylase Kinase, domain 1"/>
    <property type="match status" value="1"/>
</dbReference>
<dbReference type="SMART" id="SM00186">
    <property type="entry name" value="FBG"/>
    <property type="match status" value="1"/>
</dbReference>
<comment type="subcellular location">
    <subcellularLocation>
        <location evidence="1">Mitochondrion</location>
    </subcellularLocation>
</comment>
<evidence type="ECO:0000256" key="5">
    <source>
        <dbReference type="ARBA" id="ARBA00022741"/>
    </source>
</evidence>
<evidence type="ECO:0000256" key="15">
    <source>
        <dbReference type="ARBA" id="ARBA00047479"/>
    </source>
</evidence>
<dbReference type="PROSITE" id="PS50041">
    <property type="entry name" value="C_TYPE_LECTIN_2"/>
    <property type="match status" value="1"/>
</dbReference>
<dbReference type="PROSITE" id="PS00107">
    <property type="entry name" value="PROTEIN_KINASE_ATP"/>
    <property type="match status" value="1"/>
</dbReference>
<feature type="domain" description="Protein kinase" evidence="19">
    <location>
        <begin position="1308"/>
        <end position="1543"/>
    </location>
</feature>
<dbReference type="EC" id="6.1.1.24" evidence="10"/>
<dbReference type="HAMAP" id="MF_00022">
    <property type="entry name" value="Glu_tRNA_synth_type1"/>
    <property type="match status" value="1"/>
</dbReference>
<dbReference type="InterPro" id="IPR002181">
    <property type="entry name" value="Fibrinogen_a/b/g_C_dom"/>
</dbReference>
<dbReference type="GO" id="GO:0042981">
    <property type="term" value="P:regulation of apoptotic process"/>
    <property type="evidence" value="ECO:0007669"/>
    <property type="project" value="InterPro"/>
</dbReference>
<dbReference type="PANTHER" id="PTHR43311">
    <property type="entry name" value="GLUTAMATE--TRNA LIGASE"/>
    <property type="match status" value="1"/>
</dbReference>
<keyword evidence="5 17" id="KW-0547">Nucleotide-binding</keyword>
<dbReference type="GO" id="GO:0004713">
    <property type="term" value="F:protein tyrosine kinase activity"/>
    <property type="evidence" value="ECO:0007669"/>
    <property type="project" value="InterPro"/>
</dbReference>
<dbReference type="GO" id="GO:0005739">
    <property type="term" value="C:mitochondrion"/>
    <property type="evidence" value="ECO:0007669"/>
    <property type="project" value="UniProtKB-SubCell"/>
</dbReference>
<evidence type="ECO:0000256" key="8">
    <source>
        <dbReference type="ARBA" id="ARBA00023146"/>
    </source>
</evidence>
<dbReference type="SMART" id="SM00219">
    <property type="entry name" value="TyrKc"/>
    <property type="match status" value="1"/>
</dbReference>
<proteinExistence type="inferred from homology"/>
<keyword evidence="6 17" id="KW-0067">ATP-binding</keyword>
<feature type="domain" description="CARD" evidence="21">
    <location>
        <begin position="944"/>
        <end position="1018"/>
    </location>
</feature>
<evidence type="ECO:0000256" key="18">
    <source>
        <dbReference type="SAM" id="MobiDB-lite"/>
    </source>
</evidence>
<dbReference type="InterPro" id="IPR001304">
    <property type="entry name" value="C-type_lectin-like"/>
</dbReference>
<evidence type="ECO:0000256" key="12">
    <source>
        <dbReference type="ARBA" id="ARBA00044251"/>
    </source>
</evidence>
<keyword evidence="8" id="KW-0030">Aminoacyl-tRNA synthetase</keyword>
<dbReference type="InterPro" id="IPR020635">
    <property type="entry name" value="Tyr_kinase_cat_dom"/>
</dbReference>
<keyword evidence="23" id="KW-1185">Reference proteome</keyword>
<evidence type="ECO:0000256" key="6">
    <source>
        <dbReference type="ARBA" id="ARBA00022840"/>
    </source>
</evidence>
<dbReference type="FunFam" id="3.40.50.620:FF:000045">
    <property type="entry name" value="Glutamate--tRNA ligase, mitochondrial"/>
    <property type="match status" value="1"/>
</dbReference>
<dbReference type="InterPro" id="IPR000719">
    <property type="entry name" value="Prot_kinase_dom"/>
</dbReference>
<comment type="catalytic activity">
    <reaction evidence="16">
        <text>tRNA(Gln) + L-glutamate + ATP = L-glutamyl-tRNA(Gln) + AMP + diphosphate</text>
        <dbReference type="Rhea" id="RHEA:64612"/>
        <dbReference type="Rhea" id="RHEA-COMP:9662"/>
        <dbReference type="Rhea" id="RHEA-COMP:9684"/>
        <dbReference type="ChEBI" id="CHEBI:29985"/>
        <dbReference type="ChEBI" id="CHEBI:30616"/>
        <dbReference type="ChEBI" id="CHEBI:33019"/>
        <dbReference type="ChEBI" id="CHEBI:78442"/>
        <dbReference type="ChEBI" id="CHEBI:78520"/>
        <dbReference type="ChEBI" id="CHEBI:456215"/>
    </reaction>
    <physiologicalReaction direction="left-to-right" evidence="16">
        <dbReference type="Rhea" id="RHEA:64613"/>
    </physiologicalReaction>
</comment>
<keyword evidence="4" id="KW-0436">Ligase</keyword>
<feature type="region of interest" description="Disordered" evidence="18">
    <location>
        <begin position="656"/>
        <end position="714"/>
    </location>
</feature>
<dbReference type="PROSITE" id="PS00109">
    <property type="entry name" value="PROTEIN_KINASE_TYR"/>
    <property type="match status" value="1"/>
</dbReference>
<dbReference type="GO" id="GO:0006424">
    <property type="term" value="P:glutamyl-tRNA aminoacylation"/>
    <property type="evidence" value="ECO:0007669"/>
    <property type="project" value="InterPro"/>
</dbReference>
<dbReference type="Pfam" id="PF00147">
    <property type="entry name" value="Fibrinogen_C"/>
    <property type="match status" value="2"/>
</dbReference>
<dbReference type="GO" id="GO:0031349">
    <property type="term" value="P:positive regulation of defense response"/>
    <property type="evidence" value="ECO:0007669"/>
    <property type="project" value="UniProtKB-ARBA"/>
</dbReference>
<dbReference type="InterPro" id="IPR017441">
    <property type="entry name" value="Protein_kinase_ATP_BS"/>
</dbReference>
<dbReference type="GO" id="GO:0004818">
    <property type="term" value="F:glutamate-tRNA ligase activity"/>
    <property type="evidence" value="ECO:0007669"/>
    <property type="project" value="UniProtKB-EC"/>
</dbReference>
<evidence type="ECO:0000256" key="2">
    <source>
        <dbReference type="ARBA" id="ARBA00007894"/>
    </source>
</evidence>
<dbReference type="GO" id="GO:1902533">
    <property type="term" value="P:positive regulation of intracellular signal transduction"/>
    <property type="evidence" value="ECO:0007669"/>
    <property type="project" value="UniProtKB-ARBA"/>
</dbReference>
<dbReference type="CDD" id="cd01671">
    <property type="entry name" value="CARD"/>
    <property type="match status" value="1"/>
</dbReference>
<evidence type="ECO:0000256" key="4">
    <source>
        <dbReference type="ARBA" id="ARBA00022598"/>
    </source>
</evidence>
<evidence type="ECO:0000256" key="16">
    <source>
        <dbReference type="ARBA" id="ARBA00047689"/>
    </source>
</evidence>